<reference evidence="1 2" key="1">
    <citation type="journal article" date="2020" name="Front. Microbiol.">
        <title>Single-cell genomics of novel Actinobacteria with the Wood-Ljungdahl pathway discovered in a serpentinizing system.</title>
        <authorList>
            <person name="Merino N."/>
            <person name="Kawai M."/>
            <person name="Boyd E.S."/>
            <person name="Colman D.R."/>
            <person name="McGlynn S.E."/>
            <person name="Nealson K.H."/>
            <person name="Kurokawa K."/>
            <person name="Hongoh Y."/>
        </authorList>
    </citation>
    <scope>NUCLEOTIDE SEQUENCE [LARGE SCALE GENOMIC DNA]</scope>
    <source>
        <strain evidence="1 2">S03</strain>
    </source>
</reference>
<protein>
    <submittedName>
        <fullName evidence="1">Uncharacterized protein</fullName>
    </submittedName>
</protein>
<evidence type="ECO:0000313" key="2">
    <source>
        <dbReference type="Proteomes" id="UP000574717"/>
    </source>
</evidence>
<dbReference type="EMBL" id="BLRU01000423">
    <property type="protein sequence ID" value="GFP20426.1"/>
    <property type="molecule type" value="Genomic_DNA"/>
</dbReference>
<organism evidence="1 2">
    <name type="scientific">Candidatus Hakubella thermalkaliphila</name>
    <dbReference type="NCBI Taxonomy" id="2754717"/>
    <lineage>
        <taxon>Bacteria</taxon>
        <taxon>Bacillati</taxon>
        <taxon>Actinomycetota</taxon>
        <taxon>Actinomycetota incertae sedis</taxon>
        <taxon>Candidatus Hakubellales</taxon>
        <taxon>Candidatus Hakubellaceae</taxon>
        <taxon>Candidatus Hakubella</taxon>
    </lineage>
</organism>
<comment type="caution">
    <text evidence="1">The sequence shown here is derived from an EMBL/GenBank/DDBJ whole genome shotgun (WGS) entry which is preliminary data.</text>
</comment>
<dbReference type="AlphaFoldDB" id="A0A6V8NPP5"/>
<name>A0A6V8NPP5_9ACTN</name>
<evidence type="ECO:0000313" key="1">
    <source>
        <dbReference type="EMBL" id="GFP20426.1"/>
    </source>
</evidence>
<dbReference type="Proteomes" id="UP000574717">
    <property type="component" value="Unassembled WGS sequence"/>
</dbReference>
<sequence length="92" mass="10680">MKWLFFRRRSSYLGTAGQHNLLEGKTPCFVQANQEVRIVNAVRLTTPKEKVRELQEKLGYAAKVSKKRSFHAVSDKVYRWDVLQEAWRGGKG</sequence>
<proteinExistence type="predicted"/>
<gene>
    <name evidence="1" type="ORF">HKBW3S03_01928</name>
</gene>
<accession>A0A6V8NPP5</accession>